<reference evidence="2 3" key="1">
    <citation type="journal article" date="2015" name="Mol. Plant Microbe Interact.">
        <title>Comparative Genomic Analysis of Pseudomonas chlororaphis PCL1606 Reveals New Insight into Antifungal Compounds Involved in Biocontrol.</title>
        <authorList>
            <person name="Calderon C.E."/>
            <person name="Ramos C."/>
            <person name="de Vicente A."/>
            <person name="Cazorla F.M."/>
        </authorList>
    </citation>
    <scope>NUCLEOTIDE SEQUENCE [LARGE SCALE GENOMIC DNA]</scope>
    <source>
        <strain evidence="2 3">PCL1606</strain>
    </source>
</reference>
<accession>A0A0D5XSR7</accession>
<keyword evidence="1" id="KW-0472">Membrane</keyword>
<evidence type="ECO:0000313" key="2">
    <source>
        <dbReference type="EMBL" id="AKA21724.1"/>
    </source>
</evidence>
<dbReference type="EMBL" id="CP011110">
    <property type="protein sequence ID" value="AKA21724.1"/>
    <property type="molecule type" value="Genomic_DNA"/>
</dbReference>
<dbReference type="RefSeq" id="WP_045880657.1">
    <property type="nucleotide sequence ID" value="NZ_CP011110.1"/>
</dbReference>
<dbReference type="PATRIC" id="fig|587753.10.peg.267"/>
<dbReference type="KEGG" id="pcz:PCL1606_02690"/>
<protein>
    <submittedName>
        <fullName evidence="2">Uncharacterized protein</fullName>
    </submittedName>
</protein>
<feature type="transmembrane region" description="Helical" evidence="1">
    <location>
        <begin position="46"/>
        <end position="66"/>
    </location>
</feature>
<organism evidence="2 3">
    <name type="scientific">Pseudomonas chlororaphis</name>
    <dbReference type="NCBI Taxonomy" id="587753"/>
    <lineage>
        <taxon>Bacteria</taxon>
        <taxon>Pseudomonadati</taxon>
        <taxon>Pseudomonadota</taxon>
        <taxon>Gammaproteobacteria</taxon>
        <taxon>Pseudomonadales</taxon>
        <taxon>Pseudomonadaceae</taxon>
        <taxon>Pseudomonas</taxon>
    </lineage>
</organism>
<evidence type="ECO:0000256" key="1">
    <source>
        <dbReference type="SAM" id="Phobius"/>
    </source>
</evidence>
<gene>
    <name evidence="2" type="ORF">PCL1606_02690</name>
</gene>
<proteinExistence type="predicted"/>
<keyword evidence="1" id="KW-1133">Transmembrane helix</keyword>
<dbReference type="OrthoDB" id="6674570at2"/>
<dbReference type="AlphaFoldDB" id="A0A0D5XSR7"/>
<keyword evidence="1" id="KW-0812">Transmembrane</keyword>
<feature type="transmembrane region" description="Helical" evidence="1">
    <location>
        <begin position="14"/>
        <end position="34"/>
    </location>
</feature>
<name>A0A0D5XSR7_9PSED</name>
<evidence type="ECO:0000313" key="3">
    <source>
        <dbReference type="Proteomes" id="UP000032748"/>
    </source>
</evidence>
<sequence length="326" mass="35962">MPALIFGAMMYGTLLNLLMLSFIGLPLLLLALLIPASRRRMRRQPLRFGALAAVCALFVACTLWKIHRDDQSNQALHPHLEQDVQLDGLQLPAGTQLSLDTLEPLDAQGRPQPHGLRSLVWAEFAAPHAINGVEVTQLRMQGGGPFSKMLLSRDQEVMGWPCAGGTWVTLDIADEDRLQPSRWRFSSCTLVAGSDVAGVKWPASSEVSRYDDSFSLNTLGLASPPVVIQGLVLSDLTLKLDEQRRPGRWSGQLAQDLTLGDWHYPRRMRVRQDTPGTLMFSPSRSDSAHNLRTGETLDAGRSIQQRSDSGAVLWIKPNTGLGVLDW</sequence>
<dbReference type="Proteomes" id="UP000032748">
    <property type="component" value="Chromosome"/>
</dbReference>